<dbReference type="InterPro" id="IPR018253">
    <property type="entry name" value="DnaJ_domain_CS"/>
</dbReference>
<dbReference type="CDD" id="cd06257">
    <property type="entry name" value="DnaJ"/>
    <property type="match status" value="1"/>
</dbReference>
<dbReference type="GO" id="GO:0003676">
    <property type="term" value="F:nucleic acid binding"/>
    <property type="evidence" value="ECO:0007669"/>
    <property type="project" value="InterPro"/>
</dbReference>
<dbReference type="InterPro" id="IPR022755">
    <property type="entry name" value="Znf_C2H2_jaz"/>
</dbReference>
<gene>
    <name evidence="11" type="ORF">LAME_0G07184G</name>
</gene>
<dbReference type="Pfam" id="PF12171">
    <property type="entry name" value="zf-C2H2_jaz"/>
    <property type="match status" value="1"/>
</dbReference>
<evidence type="ECO:0000256" key="4">
    <source>
        <dbReference type="ARBA" id="ARBA00022833"/>
    </source>
</evidence>
<dbReference type="GO" id="GO:0008270">
    <property type="term" value="F:zinc ion binding"/>
    <property type="evidence" value="ECO:0007669"/>
    <property type="project" value="UniProtKB-KW"/>
</dbReference>
<dbReference type="SUPFAM" id="SSF46565">
    <property type="entry name" value="Chaperone J-domain"/>
    <property type="match status" value="1"/>
</dbReference>
<keyword evidence="3 6" id="KW-0863">Zinc-finger</keyword>
<dbReference type="Gene3D" id="1.10.287.110">
    <property type="entry name" value="DnaJ domain"/>
    <property type="match status" value="1"/>
</dbReference>
<evidence type="ECO:0000256" key="7">
    <source>
        <dbReference type="SAM" id="Coils"/>
    </source>
</evidence>
<evidence type="ECO:0000256" key="2">
    <source>
        <dbReference type="ARBA" id="ARBA00022723"/>
    </source>
</evidence>
<evidence type="ECO:0000256" key="6">
    <source>
        <dbReference type="PROSITE-ProRule" id="PRU00042"/>
    </source>
</evidence>
<dbReference type="InterPro" id="IPR013087">
    <property type="entry name" value="Znf_C2H2_type"/>
</dbReference>
<dbReference type="SMART" id="SM00355">
    <property type="entry name" value="ZnF_C2H2"/>
    <property type="match status" value="2"/>
</dbReference>
<feature type="compositionally biased region" description="Basic residues" evidence="8">
    <location>
        <begin position="532"/>
        <end position="544"/>
    </location>
</feature>
<dbReference type="SMART" id="SM00271">
    <property type="entry name" value="DnaJ"/>
    <property type="match status" value="1"/>
</dbReference>
<dbReference type="GO" id="GO:0005634">
    <property type="term" value="C:nucleus"/>
    <property type="evidence" value="ECO:0007669"/>
    <property type="project" value="UniProtKB-SubCell"/>
</dbReference>
<dbReference type="InterPro" id="IPR036869">
    <property type="entry name" value="J_dom_sf"/>
</dbReference>
<dbReference type="PROSITE" id="PS50157">
    <property type="entry name" value="ZINC_FINGER_C2H2_2"/>
    <property type="match status" value="2"/>
</dbReference>
<dbReference type="InterPro" id="IPR051964">
    <property type="entry name" value="Chaperone_stress_response"/>
</dbReference>
<dbReference type="Pfam" id="PF00226">
    <property type="entry name" value="DnaJ"/>
    <property type="match status" value="1"/>
</dbReference>
<dbReference type="EMBL" id="LT598484">
    <property type="protein sequence ID" value="SCV00045.1"/>
    <property type="molecule type" value="Genomic_DNA"/>
</dbReference>
<evidence type="ECO:0000313" key="12">
    <source>
        <dbReference type="Proteomes" id="UP000191144"/>
    </source>
</evidence>
<dbReference type="OrthoDB" id="5894at2759"/>
<dbReference type="InterPro" id="IPR054076">
    <property type="entry name" value="ZUO1-like_ZHD"/>
</dbReference>
<feature type="compositionally biased region" description="Basic and acidic residues" evidence="8">
    <location>
        <begin position="478"/>
        <end position="490"/>
    </location>
</feature>
<accession>A0A1G4K7V0</accession>
<evidence type="ECO:0000256" key="5">
    <source>
        <dbReference type="ARBA" id="ARBA00023242"/>
    </source>
</evidence>
<dbReference type="Proteomes" id="UP000191144">
    <property type="component" value="Chromosome G"/>
</dbReference>
<dbReference type="GO" id="GO:0005737">
    <property type="term" value="C:cytoplasm"/>
    <property type="evidence" value="ECO:0007669"/>
    <property type="project" value="TreeGrafter"/>
</dbReference>
<dbReference type="SUPFAM" id="SSF57667">
    <property type="entry name" value="beta-beta-alpha zinc fingers"/>
    <property type="match status" value="1"/>
</dbReference>
<dbReference type="SMART" id="SM00451">
    <property type="entry name" value="ZnF_U1"/>
    <property type="match status" value="2"/>
</dbReference>
<keyword evidence="4" id="KW-0862">Zinc</keyword>
<dbReference type="AlphaFoldDB" id="A0A1G4K7V0"/>
<feature type="compositionally biased region" description="Low complexity" evidence="8">
    <location>
        <begin position="443"/>
        <end position="454"/>
    </location>
</feature>
<keyword evidence="7" id="KW-0175">Coiled coil</keyword>
<evidence type="ECO:0000256" key="1">
    <source>
        <dbReference type="ARBA" id="ARBA00004123"/>
    </source>
</evidence>
<feature type="domain" description="J" evidence="9">
    <location>
        <begin position="4"/>
        <end position="70"/>
    </location>
</feature>
<feature type="region of interest" description="Disordered" evidence="8">
    <location>
        <begin position="429"/>
        <end position="498"/>
    </location>
</feature>
<feature type="domain" description="C2H2-type" evidence="10">
    <location>
        <begin position="343"/>
        <end position="372"/>
    </location>
</feature>
<name>A0A1G4K7V0_9SACH</name>
<feature type="coiled-coil region" evidence="7">
    <location>
        <begin position="229"/>
        <end position="290"/>
    </location>
</feature>
<feature type="compositionally biased region" description="Basic and acidic residues" evidence="8">
    <location>
        <begin position="455"/>
        <end position="469"/>
    </location>
</feature>
<dbReference type="PANTHER" id="PTHR44029">
    <property type="entry name" value="DNAJ HOMOLOG SUBFAMILY C MEMBER 21"/>
    <property type="match status" value="1"/>
</dbReference>
<dbReference type="InterPro" id="IPR003604">
    <property type="entry name" value="Matrin/U1-like-C_Znf_C2H2"/>
</dbReference>
<dbReference type="PRINTS" id="PR00625">
    <property type="entry name" value="JDOMAIN"/>
</dbReference>
<protein>
    <submittedName>
        <fullName evidence="11">LAME_0G07184g1_1</fullName>
    </submittedName>
</protein>
<dbReference type="FunFam" id="3.30.160.60:FF:002589">
    <property type="entry name" value="J protein JJJ1"/>
    <property type="match status" value="1"/>
</dbReference>
<keyword evidence="12" id="KW-1185">Reference proteome</keyword>
<dbReference type="Gene3D" id="3.30.160.60">
    <property type="entry name" value="Classic Zinc Finger"/>
    <property type="match status" value="1"/>
</dbReference>
<dbReference type="InterPro" id="IPR001623">
    <property type="entry name" value="DnaJ_domain"/>
</dbReference>
<reference evidence="12" key="1">
    <citation type="submission" date="2016-03" db="EMBL/GenBank/DDBJ databases">
        <authorList>
            <person name="Devillers Hugo."/>
        </authorList>
    </citation>
    <scope>NUCLEOTIDE SEQUENCE [LARGE SCALE GENOMIC DNA]</scope>
</reference>
<sequence>MKTCYYELLGVETTASESDLRKAYRRKALQYHPDKNPGNIEETTAVFATIRAAYEVLADPQERAWYDSHKTQILSDDLDGFNGGYSSDNEFEAETSVTGITTDDLLKFFNSGLYSRMDDSPAGFYQIAGKVFAKLASEEVRFARMQGLEKFDKYEDGFFEADILNQGYRKAYDKYASAGSTLFPAFGDSTAPFQNLRSFYRDWSSFSTVKTFSWKDEYMYSRNYDRRTKREIKKRNEKLRQQAKSEYNKTVKRYVSFIKKFDSRMKEGAAKFEQDKRKKMREDLQRQIEKDRQARLQDAGDPFKLQSWQTVEDFDWSEIEKNYDRDHKLNNADEESSDEIVVFECFVCHKTFKSEGQLENHYSTKLHKKNLQQLQREMRKDNMTLGLDAVSDVDEFNSAAEDVSQAEDDGKMDLDAIEDELKRIEQELEDMSDDEDLPESDEGSSSSSVAGGDAAEAKLELDSDSKIELDAPDVAFDSEQHSLEDQKDSDGIGLESEDDELTKLLASLKLQQSGSCELSSKSEDEWGDSSKKAKRKPKNTKKSAKSTSPSPTSTKTTQSYQCNQCATSYTSRNALFDHIKREKHSTAVPKSKTKKKSKKTKK</sequence>
<feature type="compositionally biased region" description="Basic and acidic residues" evidence="8">
    <location>
        <begin position="520"/>
        <end position="531"/>
    </location>
</feature>
<evidence type="ECO:0000313" key="11">
    <source>
        <dbReference type="EMBL" id="SCV00045.1"/>
    </source>
</evidence>
<keyword evidence="2" id="KW-0479">Metal-binding</keyword>
<dbReference type="PROSITE" id="PS00636">
    <property type="entry name" value="DNAJ_1"/>
    <property type="match status" value="1"/>
</dbReference>
<feature type="compositionally biased region" description="Low complexity" evidence="8">
    <location>
        <begin position="545"/>
        <end position="557"/>
    </location>
</feature>
<dbReference type="PROSITE" id="PS00028">
    <property type="entry name" value="ZINC_FINGER_C2H2_1"/>
    <property type="match status" value="2"/>
</dbReference>
<feature type="compositionally biased region" description="Basic residues" evidence="8">
    <location>
        <begin position="591"/>
        <end position="602"/>
    </location>
</feature>
<evidence type="ECO:0000259" key="9">
    <source>
        <dbReference type="PROSITE" id="PS50076"/>
    </source>
</evidence>
<feature type="domain" description="C2H2-type" evidence="10">
    <location>
        <begin position="560"/>
        <end position="589"/>
    </location>
</feature>
<dbReference type="Pfam" id="PF21884">
    <property type="entry name" value="ZUO1-like_ZHD"/>
    <property type="match status" value="1"/>
</dbReference>
<evidence type="ECO:0000256" key="3">
    <source>
        <dbReference type="ARBA" id="ARBA00022771"/>
    </source>
</evidence>
<evidence type="ECO:0000256" key="8">
    <source>
        <dbReference type="SAM" id="MobiDB-lite"/>
    </source>
</evidence>
<evidence type="ECO:0000259" key="10">
    <source>
        <dbReference type="PROSITE" id="PS50157"/>
    </source>
</evidence>
<feature type="compositionally biased region" description="Acidic residues" evidence="8">
    <location>
        <begin position="429"/>
        <end position="442"/>
    </location>
</feature>
<dbReference type="PANTHER" id="PTHR44029:SF1">
    <property type="entry name" value="DNAJ HOMOLOG SUBFAMILY C MEMBER 21"/>
    <property type="match status" value="1"/>
</dbReference>
<organism evidence="11 12">
    <name type="scientific">Lachancea meyersii CBS 8951</name>
    <dbReference type="NCBI Taxonomy" id="1266667"/>
    <lineage>
        <taxon>Eukaryota</taxon>
        <taxon>Fungi</taxon>
        <taxon>Dikarya</taxon>
        <taxon>Ascomycota</taxon>
        <taxon>Saccharomycotina</taxon>
        <taxon>Saccharomycetes</taxon>
        <taxon>Saccharomycetales</taxon>
        <taxon>Saccharomycetaceae</taxon>
        <taxon>Lachancea</taxon>
    </lineage>
</organism>
<dbReference type="PROSITE" id="PS50076">
    <property type="entry name" value="DNAJ_2"/>
    <property type="match status" value="1"/>
</dbReference>
<comment type="subcellular location">
    <subcellularLocation>
        <location evidence="1">Nucleus</location>
    </subcellularLocation>
</comment>
<dbReference type="FunFam" id="1.10.287.110:FF:000046">
    <property type="entry name" value="dnaJ homolog subfamily C member 21"/>
    <property type="match status" value="1"/>
</dbReference>
<feature type="region of interest" description="Disordered" evidence="8">
    <location>
        <begin position="511"/>
        <end position="561"/>
    </location>
</feature>
<dbReference type="InterPro" id="IPR036236">
    <property type="entry name" value="Znf_C2H2_sf"/>
</dbReference>
<proteinExistence type="predicted"/>
<keyword evidence="5" id="KW-0539">Nucleus</keyword>
<feature type="region of interest" description="Disordered" evidence="8">
    <location>
        <begin position="576"/>
        <end position="602"/>
    </location>
</feature>